<reference evidence="7 8" key="1">
    <citation type="submission" date="2020-10" db="EMBL/GenBank/DDBJ databases">
        <title>Identification of Nocardia species via Next-generation sequencing and recognition of intraspecies genetic diversity.</title>
        <authorList>
            <person name="Li P."/>
            <person name="Li P."/>
            <person name="Lu B."/>
        </authorList>
    </citation>
    <scope>NUCLEOTIDE SEQUENCE [LARGE SCALE GENOMIC DNA]</scope>
    <source>
        <strain evidence="7 8">BJ06-0143</strain>
    </source>
</reference>
<evidence type="ECO:0008006" key="9">
    <source>
        <dbReference type="Google" id="ProtNLM"/>
    </source>
</evidence>
<proteinExistence type="predicted"/>
<dbReference type="RefSeq" id="WP_195000196.1">
    <property type="nucleotide sequence ID" value="NZ_JADLQN010000001.1"/>
</dbReference>
<evidence type="ECO:0000256" key="1">
    <source>
        <dbReference type="ARBA" id="ARBA00004193"/>
    </source>
</evidence>
<dbReference type="Pfam" id="PF16708">
    <property type="entry name" value="LppA"/>
    <property type="match status" value="1"/>
</dbReference>
<dbReference type="Gene3D" id="3.30.2030.20">
    <property type="match status" value="1"/>
</dbReference>
<dbReference type="InterPro" id="IPR032018">
    <property type="entry name" value="LppA/LppB/LprP"/>
</dbReference>
<evidence type="ECO:0000313" key="8">
    <source>
        <dbReference type="Proteomes" id="UP000707731"/>
    </source>
</evidence>
<name>A0ABS0D439_9NOCA</name>
<dbReference type="Proteomes" id="UP000707731">
    <property type="component" value="Unassembled WGS sequence"/>
</dbReference>
<protein>
    <recommendedName>
        <fullName evidence="9">LppA-like lipoprotein</fullName>
    </recommendedName>
</protein>
<evidence type="ECO:0000256" key="4">
    <source>
        <dbReference type="ARBA" id="ARBA00023136"/>
    </source>
</evidence>
<evidence type="ECO:0000256" key="2">
    <source>
        <dbReference type="ARBA" id="ARBA00022475"/>
    </source>
</evidence>
<keyword evidence="6" id="KW-0449">Lipoprotein</keyword>
<evidence type="ECO:0000256" key="5">
    <source>
        <dbReference type="ARBA" id="ARBA00023139"/>
    </source>
</evidence>
<dbReference type="PROSITE" id="PS51257">
    <property type="entry name" value="PROKAR_LIPOPROTEIN"/>
    <property type="match status" value="1"/>
</dbReference>
<keyword evidence="2" id="KW-1003">Cell membrane</keyword>
<sequence>MIERCRRVVSLTAAAWLATGCTILLGEPPPPPSAEEIAAASEKIAALPRSAEAAQSLREAMIRIAAAASAIEPRLVWSWGEPGGEGPCTEEYASIGGVRVTLPRFVADGPIPPAAWPAFRETARAVAAAAGAEVMQPDSSSPENHYVDFEGTDGTLLGNRTTLSVYTDHSSTTVTATTGCRLP</sequence>
<organism evidence="7 8">
    <name type="scientific">Nocardia higoensis</name>
    <dbReference type="NCBI Taxonomy" id="228599"/>
    <lineage>
        <taxon>Bacteria</taxon>
        <taxon>Bacillati</taxon>
        <taxon>Actinomycetota</taxon>
        <taxon>Actinomycetes</taxon>
        <taxon>Mycobacteriales</taxon>
        <taxon>Nocardiaceae</taxon>
        <taxon>Nocardia</taxon>
    </lineage>
</organism>
<evidence type="ECO:0000256" key="6">
    <source>
        <dbReference type="ARBA" id="ARBA00023288"/>
    </source>
</evidence>
<keyword evidence="8" id="KW-1185">Reference proteome</keyword>
<evidence type="ECO:0000256" key="3">
    <source>
        <dbReference type="ARBA" id="ARBA00022729"/>
    </source>
</evidence>
<keyword evidence="4" id="KW-0472">Membrane</keyword>
<dbReference type="EMBL" id="JADLQN010000001">
    <property type="protein sequence ID" value="MBF6353262.1"/>
    <property type="molecule type" value="Genomic_DNA"/>
</dbReference>
<gene>
    <name evidence="7" type="ORF">IU449_01640</name>
</gene>
<keyword evidence="3" id="KW-0732">Signal</keyword>
<accession>A0ABS0D439</accession>
<comment type="subcellular location">
    <subcellularLocation>
        <location evidence="1">Cell membrane</location>
        <topology evidence="1">Lipid-anchor</topology>
    </subcellularLocation>
</comment>
<keyword evidence="5" id="KW-0564">Palmitate</keyword>
<evidence type="ECO:0000313" key="7">
    <source>
        <dbReference type="EMBL" id="MBF6353262.1"/>
    </source>
</evidence>
<comment type="caution">
    <text evidence="7">The sequence shown here is derived from an EMBL/GenBank/DDBJ whole genome shotgun (WGS) entry which is preliminary data.</text>
</comment>